<dbReference type="EMBL" id="KB468135">
    <property type="protein sequence ID" value="PCH43155.1"/>
    <property type="molecule type" value="Genomic_DNA"/>
</dbReference>
<evidence type="ECO:0000313" key="3">
    <source>
        <dbReference type="Proteomes" id="UP000218811"/>
    </source>
</evidence>
<evidence type="ECO:0000256" key="1">
    <source>
        <dbReference type="SAM" id="MobiDB-lite"/>
    </source>
</evidence>
<feature type="compositionally biased region" description="Low complexity" evidence="1">
    <location>
        <begin position="195"/>
        <end position="207"/>
    </location>
</feature>
<sequence length="407" mass="45339">MCYFSASGTYTPPSSGGTWGCRNALSRSRHWEKSSAMRIENAVVIIVSVTTDATASVSTSLATADRYTEPTMLGIYCRVIRGDDPAPDVSFVTFTKRSSSGELKEPRLLSAHRDILTRDCYRWESWLDGTNKSSIMSPVTELADWVKTHPAGHMDIDSDIEDDFDDELMTETDFGDGAHSSPQSDADQLLRRRTSSPSSSRGTIFSSYDMGGVGDASVSSKMRQLDEMNDDQMSDISACMQTASQTTVHHNMITVMVTGAASSTWESYLFYLYSGIVVFAPLRSEGEHIRKKFIDNYEERNPHMPAPCSCKSMYRLADELKMGKLKELAFDHLKSTISTHTILTEVFSEFTSRYKEIREMEMGILGKMWSGLVGSPEFQSKLVELAQGDYPHAGEIVGEMFRRFSAG</sequence>
<organism evidence="2 3">
    <name type="scientific">Wolfiporia cocos (strain MD-104)</name>
    <name type="common">Brown rot fungus</name>
    <dbReference type="NCBI Taxonomy" id="742152"/>
    <lineage>
        <taxon>Eukaryota</taxon>
        <taxon>Fungi</taxon>
        <taxon>Dikarya</taxon>
        <taxon>Basidiomycota</taxon>
        <taxon>Agaricomycotina</taxon>
        <taxon>Agaricomycetes</taxon>
        <taxon>Polyporales</taxon>
        <taxon>Phaeolaceae</taxon>
        <taxon>Wolfiporia</taxon>
    </lineage>
</organism>
<protein>
    <recommendedName>
        <fullName evidence="4">BTB domain-containing protein</fullName>
    </recommendedName>
</protein>
<evidence type="ECO:0008006" key="4">
    <source>
        <dbReference type="Google" id="ProtNLM"/>
    </source>
</evidence>
<dbReference type="OrthoDB" id="6359816at2759"/>
<dbReference type="AlphaFoldDB" id="A0A2H3JNT6"/>
<dbReference type="OMA" id="SSTWESY"/>
<gene>
    <name evidence="2" type="ORF">WOLCODRAFT_153213</name>
</gene>
<accession>A0A2H3JNT6</accession>
<reference evidence="2 3" key="1">
    <citation type="journal article" date="2012" name="Science">
        <title>The Paleozoic origin of enzymatic lignin decomposition reconstructed from 31 fungal genomes.</title>
        <authorList>
            <person name="Floudas D."/>
            <person name="Binder M."/>
            <person name="Riley R."/>
            <person name="Barry K."/>
            <person name="Blanchette R.A."/>
            <person name="Henrissat B."/>
            <person name="Martinez A.T."/>
            <person name="Otillar R."/>
            <person name="Spatafora J.W."/>
            <person name="Yadav J.S."/>
            <person name="Aerts A."/>
            <person name="Benoit I."/>
            <person name="Boyd A."/>
            <person name="Carlson A."/>
            <person name="Copeland A."/>
            <person name="Coutinho P.M."/>
            <person name="de Vries R.P."/>
            <person name="Ferreira P."/>
            <person name="Findley K."/>
            <person name="Foster B."/>
            <person name="Gaskell J."/>
            <person name="Glotzer D."/>
            <person name="Gorecki P."/>
            <person name="Heitman J."/>
            <person name="Hesse C."/>
            <person name="Hori C."/>
            <person name="Igarashi K."/>
            <person name="Jurgens J.A."/>
            <person name="Kallen N."/>
            <person name="Kersten P."/>
            <person name="Kohler A."/>
            <person name="Kuees U."/>
            <person name="Kumar T.K.A."/>
            <person name="Kuo A."/>
            <person name="LaButti K."/>
            <person name="Larrondo L.F."/>
            <person name="Lindquist E."/>
            <person name="Ling A."/>
            <person name="Lombard V."/>
            <person name="Lucas S."/>
            <person name="Lundell T."/>
            <person name="Martin R."/>
            <person name="McLaughlin D.J."/>
            <person name="Morgenstern I."/>
            <person name="Morin E."/>
            <person name="Murat C."/>
            <person name="Nagy L.G."/>
            <person name="Nolan M."/>
            <person name="Ohm R.A."/>
            <person name="Patyshakuliyeva A."/>
            <person name="Rokas A."/>
            <person name="Ruiz-Duenas F.J."/>
            <person name="Sabat G."/>
            <person name="Salamov A."/>
            <person name="Samejima M."/>
            <person name="Schmutz J."/>
            <person name="Slot J.C."/>
            <person name="St John F."/>
            <person name="Stenlid J."/>
            <person name="Sun H."/>
            <person name="Sun S."/>
            <person name="Syed K."/>
            <person name="Tsang A."/>
            <person name="Wiebenga A."/>
            <person name="Young D."/>
            <person name="Pisabarro A."/>
            <person name="Eastwood D.C."/>
            <person name="Martin F."/>
            <person name="Cullen D."/>
            <person name="Grigoriev I.V."/>
            <person name="Hibbett D.S."/>
        </authorList>
    </citation>
    <scope>NUCLEOTIDE SEQUENCE [LARGE SCALE GENOMIC DNA]</scope>
    <source>
        <strain evidence="2 3">MD-104</strain>
    </source>
</reference>
<evidence type="ECO:0000313" key="2">
    <source>
        <dbReference type="EMBL" id="PCH43155.1"/>
    </source>
</evidence>
<dbReference type="STRING" id="742152.A0A2H3JNT6"/>
<name>A0A2H3JNT6_WOLCO</name>
<feature type="region of interest" description="Disordered" evidence="1">
    <location>
        <begin position="170"/>
        <end position="208"/>
    </location>
</feature>
<dbReference type="Proteomes" id="UP000218811">
    <property type="component" value="Unassembled WGS sequence"/>
</dbReference>
<keyword evidence="3" id="KW-1185">Reference proteome</keyword>
<proteinExistence type="predicted"/>